<organism evidence="2">
    <name type="scientific">marine metagenome</name>
    <dbReference type="NCBI Taxonomy" id="408172"/>
    <lineage>
        <taxon>unclassified sequences</taxon>
        <taxon>metagenomes</taxon>
        <taxon>ecological metagenomes</taxon>
    </lineage>
</organism>
<dbReference type="NCBIfam" id="TIGR00149">
    <property type="entry name" value="TIGR00149_YjbQ"/>
    <property type="match status" value="1"/>
</dbReference>
<gene>
    <name evidence="2" type="ORF">METZ01_LOCUS140449</name>
</gene>
<dbReference type="InterPro" id="IPR035917">
    <property type="entry name" value="YjbQ-like_sf"/>
</dbReference>
<dbReference type="PROSITE" id="PS01314">
    <property type="entry name" value="UPF0047"/>
    <property type="match status" value="1"/>
</dbReference>
<dbReference type="PANTHER" id="PTHR30615:SF8">
    <property type="entry name" value="UPF0047 PROTEIN C4A8.02C"/>
    <property type="match status" value="1"/>
</dbReference>
<accession>A0A381ZE63</accession>
<dbReference type="Pfam" id="PF01894">
    <property type="entry name" value="YjbQ"/>
    <property type="match status" value="1"/>
</dbReference>
<dbReference type="PIRSF" id="PIRSF004681">
    <property type="entry name" value="UCP004681"/>
    <property type="match status" value="1"/>
</dbReference>
<dbReference type="PANTHER" id="PTHR30615">
    <property type="entry name" value="UNCHARACTERIZED PROTEIN YJBQ-RELATED"/>
    <property type="match status" value="1"/>
</dbReference>
<evidence type="ECO:0008006" key="3">
    <source>
        <dbReference type="Google" id="ProtNLM"/>
    </source>
</evidence>
<protein>
    <recommendedName>
        <fullName evidence="3">Secondary thiamine-phosphate synthase enzyme</fullName>
    </recommendedName>
</protein>
<sequence>MLEKFDVQTQRKTEFVPITEKIQQIVKSNQIQSGICHIYVPHTTAGITINENADPMVSQDILLIVDEIIPFVDHRYQHMEDNSAAHVKACLFGSSESVIIEKGALVFGTWQGIFLCEFDGPRNRKIYAKILEG</sequence>
<dbReference type="EMBL" id="UINC01020990">
    <property type="protein sequence ID" value="SVA87595.1"/>
    <property type="molecule type" value="Genomic_DNA"/>
</dbReference>
<dbReference type="AlphaFoldDB" id="A0A381ZE63"/>
<dbReference type="Gene3D" id="2.60.120.460">
    <property type="entry name" value="YjbQ-like"/>
    <property type="match status" value="1"/>
</dbReference>
<comment type="similarity">
    <text evidence="1">Belongs to the UPF0047 family.</text>
</comment>
<evidence type="ECO:0000313" key="2">
    <source>
        <dbReference type="EMBL" id="SVA87595.1"/>
    </source>
</evidence>
<reference evidence="2" key="1">
    <citation type="submission" date="2018-05" db="EMBL/GenBank/DDBJ databases">
        <authorList>
            <person name="Lanie J.A."/>
            <person name="Ng W.-L."/>
            <person name="Kazmierczak K.M."/>
            <person name="Andrzejewski T.M."/>
            <person name="Davidsen T.M."/>
            <person name="Wayne K.J."/>
            <person name="Tettelin H."/>
            <person name="Glass J.I."/>
            <person name="Rusch D."/>
            <person name="Podicherti R."/>
            <person name="Tsui H.-C.T."/>
            <person name="Winkler M.E."/>
        </authorList>
    </citation>
    <scope>NUCLEOTIDE SEQUENCE</scope>
</reference>
<proteinExistence type="inferred from homology"/>
<name>A0A381ZE63_9ZZZZ</name>
<dbReference type="SUPFAM" id="SSF111038">
    <property type="entry name" value="YjbQ-like"/>
    <property type="match status" value="1"/>
</dbReference>
<dbReference type="InterPro" id="IPR001602">
    <property type="entry name" value="UPF0047_YjbQ-like"/>
</dbReference>
<evidence type="ECO:0000256" key="1">
    <source>
        <dbReference type="ARBA" id="ARBA00005534"/>
    </source>
</evidence>